<dbReference type="GeneID" id="89972221"/>
<name>A0AAV9N6C5_9EURO</name>
<dbReference type="RefSeq" id="XP_064704733.1">
    <property type="nucleotide sequence ID" value="XM_064847621.1"/>
</dbReference>
<feature type="signal peptide" evidence="2">
    <location>
        <begin position="1"/>
        <end position="19"/>
    </location>
</feature>
<dbReference type="Proteomes" id="UP001358417">
    <property type="component" value="Unassembled WGS sequence"/>
</dbReference>
<dbReference type="EMBL" id="JAVRRD010000018">
    <property type="protein sequence ID" value="KAK5049923.1"/>
    <property type="molecule type" value="Genomic_DNA"/>
</dbReference>
<feature type="domain" description="NTF2-like" evidence="3">
    <location>
        <begin position="49"/>
        <end position="186"/>
    </location>
</feature>
<evidence type="ECO:0000313" key="5">
    <source>
        <dbReference type="Proteomes" id="UP001358417"/>
    </source>
</evidence>
<evidence type="ECO:0000256" key="1">
    <source>
        <dbReference type="SAM" id="MobiDB-lite"/>
    </source>
</evidence>
<evidence type="ECO:0000259" key="3">
    <source>
        <dbReference type="Pfam" id="PF26534"/>
    </source>
</evidence>
<reference evidence="4 5" key="1">
    <citation type="submission" date="2023-08" db="EMBL/GenBank/DDBJ databases">
        <title>Black Yeasts Isolated from many extreme environments.</title>
        <authorList>
            <person name="Coleine C."/>
            <person name="Stajich J.E."/>
            <person name="Selbmann L."/>
        </authorList>
    </citation>
    <scope>NUCLEOTIDE SEQUENCE [LARGE SCALE GENOMIC DNA]</scope>
    <source>
        <strain evidence="4 5">CCFEE 5792</strain>
    </source>
</reference>
<gene>
    <name evidence="4" type="ORF">LTR84_004042</name>
</gene>
<dbReference type="Pfam" id="PF26534">
    <property type="entry name" value="NTF2_7"/>
    <property type="match status" value="1"/>
</dbReference>
<sequence>MKFSASTIIVAALASVAAAVPQPGPPKPNNPPPPPPPGGPAPPPGAPVNCLTSTTASNLVSGFSSLLTAFDVNVANKLLASDFTDTSDSINFLAGIPLGSTTFPSKQAFIGGQGTQPAIGFSVLAIDAVTCDTIAFRWAATLGPQTPIKGINILKASNLNATTAGWQIKTVFSEFNSGLWSAEVGGVCVS</sequence>
<keyword evidence="5" id="KW-1185">Reference proteome</keyword>
<evidence type="ECO:0000256" key="2">
    <source>
        <dbReference type="SAM" id="SignalP"/>
    </source>
</evidence>
<organism evidence="4 5">
    <name type="scientific">Exophiala bonariae</name>
    <dbReference type="NCBI Taxonomy" id="1690606"/>
    <lineage>
        <taxon>Eukaryota</taxon>
        <taxon>Fungi</taxon>
        <taxon>Dikarya</taxon>
        <taxon>Ascomycota</taxon>
        <taxon>Pezizomycotina</taxon>
        <taxon>Eurotiomycetes</taxon>
        <taxon>Chaetothyriomycetidae</taxon>
        <taxon>Chaetothyriales</taxon>
        <taxon>Herpotrichiellaceae</taxon>
        <taxon>Exophiala</taxon>
    </lineage>
</organism>
<feature type="chain" id="PRO_5043990120" description="NTF2-like domain-containing protein" evidence="2">
    <location>
        <begin position="20"/>
        <end position="190"/>
    </location>
</feature>
<keyword evidence="2" id="KW-0732">Signal</keyword>
<feature type="compositionally biased region" description="Pro residues" evidence="1">
    <location>
        <begin position="22"/>
        <end position="46"/>
    </location>
</feature>
<dbReference type="AlphaFoldDB" id="A0AAV9N6C5"/>
<feature type="region of interest" description="Disordered" evidence="1">
    <location>
        <begin position="21"/>
        <end position="48"/>
    </location>
</feature>
<comment type="caution">
    <text evidence="4">The sequence shown here is derived from an EMBL/GenBank/DDBJ whole genome shotgun (WGS) entry which is preliminary data.</text>
</comment>
<protein>
    <recommendedName>
        <fullName evidence="3">NTF2-like domain-containing protein</fullName>
    </recommendedName>
</protein>
<accession>A0AAV9N6C5</accession>
<proteinExistence type="predicted"/>
<evidence type="ECO:0000313" key="4">
    <source>
        <dbReference type="EMBL" id="KAK5049923.1"/>
    </source>
</evidence>
<dbReference type="InterPro" id="IPR058645">
    <property type="entry name" value="NTF2-like_dom_7"/>
</dbReference>